<dbReference type="Gene3D" id="3.80.10.10">
    <property type="entry name" value="Ribonuclease Inhibitor"/>
    <property type="match status" value="2"/>
</dbReference>
<keyword evidence="4" id="KW-0677">Repeat</keyword>
<feature type="region of interest" description="Disordered" evidence="5">
    <location>
        <begin position="141"/>
        <end position="164"/>
    </location>
</feature>
<dbReference type="AlphaFoldDB" id="A0A9N8H9N4"/>
<comment type="subcellular location">
    <subcellularLocation>
        <location evidence="1">Cell membrane</location>
    </subcellularLocation>
</comment>
<dbReference type="PANTHER" id="PTHR48010:SF58">
    <property type="entry name" value="RECEPTOR PROTEIN KINASE-LIKE PROTEIN ZAR1"/>
    <property type="match status" value="1"/>
</dbReference>
<feature type="compositionally biased region" description="Polar residues" evidence="5">
    <location>
        <begin position="237"/>
        <end position="247"/>
    </location>
</feature>
<dbReference type="Proteomes" id="UP001153069">
    <property type="component" value="Unassembled WGS sequence"/>
</dbReference>
<dbReference type="FunFam" id="3.80.10.10:FF:000041">
    <property type="entry name" value="LRR receptor-like serine/threonine-protein kinase ERECTA"/>
    <property type="match status" value="1"/>
</dbReference>
<keyword evidence="6" id="KW-0812">Transmembrane</keyword>
<evidence type="ECO:0000256" key="1">
    <source>
        <dbReference type="ARBA" id="ARBA00004236"/>
    </source>
</evidence>
<proteinExistence type="predicted"/>
<dbReference type="EMBL" id="CAICTM010000282">
    <property type="protein sequence ID" value="CAB9506903.1"/>
    <property type="molecule type" value="Genomic_DNA"/>
</dbReference>
<gene>
    <name evidence="7" type="ORF">SEMRO_283_G107840.1</name>
</gene>
<dbReference type="InterPro" id="IPR001611">
    <property type="entry name" value="Leu-rich_rpt"/>
</dbReference>
<name>A0A9N8H9N4_9STRA</name>
<evidence type="ECO:0000256" key="4">
    <source>
        <dbReference type="ARBA" id="ARBA00022737"/>
    </source>
</evidence>
<keyword evidence="8" id="KW-1185">Reference proteome</keyword>
<organism evidence="7 8">
    <name type="scientific">Seminavis robusta</name>
    <dbReference type="NCBI Taxonomy" id="568900"/>
    <lineage>
        <taxon>Eukaryota</taxon>
        <taxon>Sar</taxon>
        <taxon>Stramenopiles</taxon>
        <taxon>Ochrophyta</taxon>
        <taxon>Bacillariophyta</taxon>
        <taxon>Bacillariophyceae</taxon>
        <taxon>Bacillariophycidae</taxon>
        <taxon>Naviculales</taxon>
        <taxon>Naviculaceae</taxon>
        <taxon>Seminavis</taxon>
    </lineage>
</organism>
<keyword evidence="6" id="KW-0472">Membrane</keyword>
<evidence type="ECO:0000256" key="3">
    <source>
        <dbReference type="ARBA" id="ARBA00022614"/>
    </source>
</evidence>
<feature type="compositionally biased region" description="Low complexity" evidence="5">
    <location>
        <begin position="26"/>
        <end position="39"/>
    </location>
</feature>
<evidence type="ECO:0000256" key="5">
    <source>
        <dbReference type="SAM" id="MobiDB-lite"/>
    </source>
</evidence>
<keyword evidence="3" id="KW-0433">Leucine-rich repeat</keyword>
<comment type="caution">
    <text evidence="7">The sequence shown here is derived from an EMBL/GenBank/DDBJ whole genome shotgun (WGS) entry which is preliminary data.</text>
</comment>
<dbReference type="InterPro" id="IPR050994">
    <property type="entry name" value="At_inactive_RLKs"/>
</dbReference>
<accession>A0A9N8H9N4</accession>
<dbReference type="Pfam" id="PF00560">
    <property type="entry name" value="LRR_1"/>
    <property type="match status" value="1"/>
</dbReference>
<keyword evidence="6" id="KW-1133">Transmembrane helix</keyword>
<feature type="region of interest" description="Disordered" evidence="5">
    <location>
        <begin position="212"/>
        <end position="252"/>
    </location>
</feature>
<dbReference type="PANTHER" id="PTHR48010">
    <property type="entry name" value="OS05G0588300 PROTEIN"/>
    <property type="match status" value="1"/>
</dbReference>
<feature type="region of interest" description="Disordered" evidence="5">
    <location>
        <begin position="1"/>
        <end position="43"/>
    </location>
</feature>
<evidence type="ECO:0000313" key="8">
    <source>
        <dbReference type="Proteomes" id="UP001153069"/>
    </source>
</evidence>
<feature type="compositionally biased region" description="Polar residues" evidence="5">
    <location>
        <begin position="153"/>
        <end position="164"/>
    </location>
</feature>
<dbReference type="InterPro" id="IPR032675">
    <property type="entry name" value="LRR_dom_sf"/>
</dbReference>
<feature type="compositionally biased region" description="Polar residues" evidence="5">
    <location>
        <begin position="1"/>
        <end position="15"/>
    </location>
</feature>
<protein>
    <submittedName>
        <fullName evidence="7">Inherit from bctoNOG: RHS repeat-associated core domain-containing protein</fullName>
    </submittedName>
</protein>
<reference evidence="7" key="1">
    <citation type="submission" date="2020-06" db="EMBL/GenBank/DDBJ databases">
        <authorList>
            <consortium name="Plant Systems Biology data submission"/>
        </authorList>
    </citation>
    <scope>NUCLEOTIDE SEQUENCE</scope>
    <source>
        <strain evidence="7">D6</strain>
    </source>
</reference>
<evidence type="ECO:0000256" key="2">
    <source>
        <dbReference type="ARBA" id="ARBA00022475"/>
    </source>
</evidence>
<keyword evidence="2" id="KW-1003">Cell membrane</keyword>
<feature type="transmembrane region" description="Helical" evidence="6">
    <location>
        <begin position="383"/>
        <end position="402"/>
    </location>
</feature>
<sequence>MDGPSQESDTDTGSTGEAAEADHPLPTSTTNASPTTSTAHNVATGSAMLAEEKRHIAYPKKRTSGAQPAVPQAANTTANASALLAQEKRRIAYPKSRSGTAVHVPTEVPTEVHQENQMMANTTKAAEASALLAEEKRHIAYPRSDTSNRKNRPSINQGDWSGPTTAVNYSPLLQAEKGAIIYPRGETNRTVNTVLLTSSTITTVPPLKDSVVASQRSHEASPSAIEQQDHQKEQETVSDMLSNSAHSEANRNDVVDANTNTIAAPEHTGTVQHDDNFGIMPLPRLERTTANRRAQVQPGAYADGGNFQATEENLETAETYIEPDTTQPPTIEPEYDNSGLAVANLVAEDETTDHQDLPQAQDYNPDNINHTREEKMKQFKTKVFLGVIFLLAIILILVAIVTPSKKQDNLVPTISPISAIQEVPGSPQSSAFRWLLDEIDILQHLAVHRVVQRFVLATVYFANSGDQWSFSDSWLNHSVHECLWYSSLEDYYSIFAEGLFLLDHISPCEQDPAGYLEEGILYQGDGILKHFWTSFNGLMGSGIPPELYLLTELKSLALDGLNLTSTIPEELSGLSNLEYLSMMYCGLDGSIPEIFGRLSKLEVTYFGFNSLTGTIPQSLYSLSNSMRAILLTENLLTGQVPTELGLLTNLEGLSLATNLFTGTIPTELGKLTGLEFLFLNNLILSGAIPNELAGLNDMVLLQLEVSGLSGTIPRWLGNMTSMESVTLAYNSFTGTIPTELGLIPKLFILWLGGNALSGTIPSEIGSCEQMLVFLLHTNNLTGTIPTELGQFTEGFFQFWLHDNDLTGTVPPELGNVSFPPPYGQVYLHGNDLSGIIPESLCSANDLTFDCSSQLCGCDLCNCSGNRTSLILESETANEDGQVLSKANQTEGNQTEP</sequence>
<evidence type="ECO:0000313" key="7">
    <source>
        <dbReference type="EMBL" id="CAB9506903.1"/>
    </source>
</evidence>
<dbReference type="SUPFAM" id="SSF52058">
    <property type="entry name" value="L domain-like"/>
    <property type="match status" value="1"/>
</dbReference>
<dbReference type="FunFam" id="3.80.10.10:FF:000383">
    <property type="entry name" value="Leucine-rich repeat receptor protein kinase EMS1"/>
    <property type="match status" value="1"/>
</dbReference>
<dbReference type="GO" id="GO:0005886">
    <property type="term" value="C:plasma membrane"/>
    <property type="evidence" value="ECO:0007669"/>
    <property type="project" value="UniProtKB-SubCell"/>
</dbReference>
<evidence type="ECO:0000256" key="6">
    <source>
        <dbReference type="SAM" id="Phobius"/>
    </source>
</evidence>